<feature type="compositionally biased region" description="Pro residues" evidence="1">
    <location>
        <begin position="42"/>
        <end position="59"/>
    </location>
</feature>
<comment type="caution">
    <text evidence="3">The sequence shown here is derived from an EMBL/GenBank/DDBJ whole genome shotgun (WGS) entry which is preliminary data.</text>
</comment>
<evidence type="ECO:0000259" key="2">
    <source>
        <dbReference type="Pfam" id="PF07762"/>
    </source>
</evidence>
<feature type="region of interest" description="Disordered" evidence="1">
    <location>
        <begin position="29"/>
        <end position="65"/>
    </location>
</feature>
<feature type="domain" description="DUF1618" evidence="2">
    <location>
        <begin position="184"/>
        <end position="239"/>
    </location>
</feature>
<dbReference type="Pfam" id="PF07762">
    <property type="entry name" value="DUF1618"/>
    <property type="match status" value="1"/>
</dbReference>
<feature type="region of interest" description="Disordered" evidence="1">
    <location>
        <begin position="422"/>
        <end position="446"/>
    </location>
</feature>
<gene>
    <name evidence="3" type="ORF">C2845_PM06G32220</name>
</gene>
<evidence type="ECO:0000313" key="3">
    <source>
        <dbReference type="EMBL" id="RLN01147.1"/>
    </source>
</evidence>
<keyword evidence="4" id="KW-1185">Reference proteome</keyword>
<sequence length="446" mass="48836">MPPPAQERWAILAESPRWWPPRRLWASARRSAAASPSTATSPPAPPCSPCRAASPPPPTNSGTPYVAAADPSGMILLSATQPFTSFSCVVSYHLCDAPTGKVTAIPGHFQPMGFHGDNVGLVRRGHEFMVAELRRTGDGSGRATLLCFTAGKYDWVEKKLMYFPPLDRRYFGEGVMSHGEMLWWVDLSYGLLACGPFADAIELFYVALPSVLDELPADPVSRGMNRCVKVSGGRLRSTAAKPVTFAAAQSRLTAVKPDTHDKGITLKRIRDLDDMQKEELEAKRMKVKAVFAEVIESQKKKLMGSLTMKEGANNRDGPREARSGRAVIETRRRARLEGFCSNNYVERCVTETNERNKMPKSVNFTLMLSASSTHRSLSPHATKEPRINELPTTCEPAMGDEGSAPPAVGGPPMRARCEPARQVIDGNRRTDARAPAQLARDAHAQR</sequence>
<evidence type="ECO:0000313" key="4">
    <source>
        <dbReference type="Proteomes" id="UP000275267"/>
    </source>
</evidence>
<dbReference type="OrthoDB" id="690115at2759"/>
<reference evidence="4" key="1">
    <citation type="journal article" date="2019" name="Nat. Commun.">
        <title>The genome of broomcorn millet.</title>
        <authorList>
            <person name="Zou C."/>
            <person name="Miki D."/>
            <person name="Li D."/>
            <person name="Tang Q."/>
            <person name="Xiao L."/>
            <person name="Rajput S."/>
            <person name="Deng P."/>
            <person name="Jia W."/>
            <person name="Huang R."/>
            <person name="Zhang M."/>
            <person name="Sun Y."/>
            <person name="Hu J."/>
            <person name="Fu X."/>
            <person name="Schnable P.S."/>
            <person name="Li F."/>
            <person name="Zhang H."/>
            <person name="Feng B."/>
            <person name="Zhu X."/>
            <person name="Liu R."/>
            <person name="Schnable J.C."/>
            <person name="Zhu J.-K."/>
            <person name="Zhang H."/>
        </authorList>
    </citation>
    <scope>NUCLEOTIDE SEQUENCE [LARGE SCALE GENOMIC DNA]</scope>
</reference>
<name>A0A3L6REB3_PANMI</name>
<dbReference type="PANTHER" id="PTHR33086:SF46">
    <property type="entry name" value="EXPRESSED PROTEIN"/>
    <property type="match status" value="1"/>
</dbReference>
<feature type="compositionally biased region" description="Low complexity" evidence="1">
    <location>
        <begin position="29"/>
        <end position="41"/>
    </location>
</feature>
<dbReference type="AlphaFoldDB" id="A0A3L6REB3"/>
<organism evidence="3 4">
    <name type="scientific">Panicum miliaceum</name>
    <name type="common">Proso millet</name>
    <name type="synonym">Broomcorn millet</name>
    <dbReference type="NCBI Taxonomy" id="4540"/>
    <lineage>
        <taxon>Eukaryota</taxon>
        <taxon>Viridiplantae</taxon>
        <taxon>Streptophyta</taxon>
        <taxon>Embryophyta</taxon>
        <taxon>Tracheophyta</taxon>
        <taxon>Spermatophyta</taxon>
        <taxon>Magnoliopsida</taxon>
        <taxon>Liliopsida</taxon>
        <taxon>Poales</taxon>
        <taxon>Poaceae</taxon>
        <taxon>PACMAD clade</taxon>
        <taxon>Panicoideae</taxon>
        <taxon>Panicodae</taxon>
        <taxon>Paniceae</taxon>
        <taxon>Panicinae</taxon>
        <taxon>Panicum</taxon>
        <taxon>Panicum sect. Panicum</taxon>
    </lineage>
</organism>
<protein>
    <recommendedName>
        <fullName evidence="2">DUF1618 domain-containing protein</fullName>
    </recommendedName>
</protein>
<accession>A0A3L6REB3</accession>
<dbReference type="Proteomes" id="UP000275267">
    <property type="component" value="Unassembled WGS sequence"/>
</dbReference>
<evidence type="ECO:0000256" key="1">
    <source>
        <dbReference type="SAM" id="MobiDB-lite"/>
    </source>
</evidence>
<dbReference type="PANTHER" id="PTHR33086">
    <property type="entry name" value="OS05G0468200 PROTEIN-RELATED"/>
    <property type="match status" value="1"/>
</dbReference>
<dbReference type="InterPro" id="IPR011676">
    <property type="entry name" value="DUF1618"/>
</dbReference>
<proteinExistence type="predicted"/>
<dbReference type="EMBL" id="PQIB02000009">
    <property type="protein sequence ID" value="RLN01147.1"/>
    <property type="molecule type" value="Genomic_DNA"/>
</dbReference>